<feature type="transmembrane region" description="Helical" evidence="1">
    <location>
        <begin position="47"/>
        <end position="66"/>
    </location>
</feature>
<proteinExistence type="predicted"/>
<comment type="caution">
    <text evidence="2">The sequence shown here is derived from an EMBL/GenBank/DDBJ whole genome shotgun (WGS) entry which is preliminary data.</text>
</comment>
<dbReference type="Gene3D" id="3.40.50.720">
    <property type="entry name" value="NAD(P)-binding Rossmann-like Domain"/>
    <property type="match status" value="1"/>
</dbReference>
<feature type="transmembrane region" description="Helical" evidence="1">
    <location>
        <begin position="87"/>
        <end position="105"/>
    </location>
</feature>
<sequence length="245" mass="27626">MAKRKERAARNQKIILIIFDLLAVSLAFSLGRWFISVLHPFGRYMAPFGSLHLLGLVFTALAWLYIGRLQGLYDERTYVGRLTQVPPIVRTILLGMFVPFAYDYITKTDIFVERRSVPLAIAGLALFFFLSFRLILFRSIYGMMLRRGHWGNRVIVLGQGEVGKRIAARIVGSDSMRLTFVGFVDFRMEEIEATTDLVRDAIRGKNADEVVVAVHGLSHQQMLDIGDSCGNGGVRVSFVSDLFET</sequence>
<evidence type="ECO:0000313" key="3">
    <source>
        <dbReference type="Proteomes" id="UP000315534"/>
    </source>
</evidence>
<keyword evidence="1" id="KW-1133">Transmembrane helix</keyword>
<accession>A0A523XK45</accession>
<feature type="transmembrane region" description="Helical" evidence="1">
    <location>
        <begin position="14"/>
        <end position="35"/>
    </location>
</feature>
<dbReference type="Proteomes" id="UP000315534">
    <property type="component" value="Unassembled WGS sequence"/>
</dbReference>
<name>A0A523XK45_UNCT6</name>
<keyword evidence="1" id="KW-0812">Transmembrane</keyword>
<evidence type="ECO:0000313" key="2">
    <source>
        <dbReference type="EMBL" id="TET79661.1"/>
    </source>
</evidence>
<keyword evidence="1" id="KW-0472">Membrane</keyword>
<protein>
    <recommendedName>
        <fullName evidence="4">Polysaccharide biosynthesis protein</fullName>
    </recommendedName>
</protein>
<dbReference type="EMBL" id="SOIP01000405">
    <property type="protein sequence ID" value="TET79661.1"/>
    <property type="molecule type" value="Genomic_DNA"/>
</dbReference>
<feature type="non-terminal residue" evidence="2">
    <location>
        <position position="245"/>
    </location>
</feature>
<gene>
    <name evidence="2" type="ORF">E3J38_06915</name>
</gene>
<reference evidence="2 3" key="1">
    <citation type="submission" date="2019-03" db="EMBL/GenBank/DDBJ databases">
        <title>Metabolic potential of uncultured bacteria and archaea associated with petroleum seepage in deep-sea sediments.</title>
        <authorList>
            <person name="Dong X."/>
            <person name="Hubert C."/>
        </authorList>
    </citation>
    <scope>NUCLEOTIDE SEQUENCE [LARGE SCALE GENOMIC DNA]</scope>
    <source>
        <strain evidence="2">E29_bin36</strain>
    </source>
</reference>
<feature type="transmembrane region" description="Helical" evidence="1">
    <location>
        <begin position="117"/>
        <end position="137"/>
    </location>
</feature>
<dbReference type="AlphaFoldDB" id="A0A523XK45"/>
<organism evidence="2 3">
    <name type="scientific">candidate division TA06 bacterium</name>
    <dbReference type="NCBI Taxonomy" id="2250710"/>
    <lineage>
        <taxon>Bacteria</taxon>
        <taxon>Bacteria division TA06</taxon>
    </lineage>
</organism>
<evidence type="ECO:0000256" key="1">
    <source>
        <dbReference type="SAM" id="Phobius"/>
    </source>
</evidence>
<evidence type="ECO:0008006" key="4">
    <source>
        <dbReference type="Google" id="ProtNLM"/>
    </source>
</evidence>